<evidence type="ECO:0000313" key="2">
    <source>
        <dbReference type="Proteomes" id="UP001209540"/>
    </source>
</evidence>
<sequence length="93" mass="10680">MSSSSFILHDELLRLQQEEGNSYYIPNEVAIQGKTKGELTRYLYDITDRIEVASDNIIDPLVFDKIRSFLKNFQHLSKEIASKLMDSLLSGLK</sequence>
<reference evidence="1" key="2">
    <citation type="submission" date="2023-02" db="EMBL/GenBank/DDBJ databases">
        <authorList>
            <consortium name="DOE Joint Genome Institute"/>
            <person name="Mondo S.J."/>
            <person name="Chang Y."/>
            <person name="Wang Y."/>
            <person name="Ahrendt S."/>
            <person name="Andreopoulos W."/>
            <person name="Barry K."/>
            <person name="Beard J."/>
            <person name="Benny G.L."/>
            <person name="Blankenship S."/>
            <person name="Bonito G."/>
            <person name="Cuomo C."/>
            <person name="Desiro A."/>
            <person name="Gervers K.A."/>
            <person name="Hundley H."/>
            <person name="Kuo A."/>
            <person name="LaButti K."/>
            <person name="Lang B.F."/>
            <person name="Lipzen A."/>
            <person name="O'Donnell K."/>
            <person name="Pangilinan J."/>
            <person name="Reynolds N."/>
            <person name="Sandor L."/>
            <person name="Smith M.W."/>
            <person name="Tsang A."/>
            <person name="Grigoriev I.V."/>
            <person name="Stajich J.E."/>
            <person name="Spatafora J.W."/>
        </authorList>
    </citation>
    <scope>NUCLEOTIDE SEQUENCE</scope>
    <source>
        <strain evidence="1">RSA 2281</strain>
    </source>
</reference>
<keyword evidence="2" id="KW-1185">Reference proteome</keyword>
<name>A0AAD5JRS3_9FUNG</name>
<proteinExistence type="predicted"/>
<dbReference type="Proteomes" id="UP001209540">
    <property type="component" value="Unassembled WGS sequence"/>
</dbReference>
<dbReference type="EMBL" id="JAIXMP010000032">
    <property type="protein sequence ID" value="KAI9250589.1"/>
    <property type="molecule type" value="Genomic_DNA"/>
</dbReference>
<dbReference type="AlphaFoldDB" id="A0AAD5JRS3"/>
<reference evidence="1" key="1">
    <citation type="journal article" date="2022" name="IScience">
        <title>Evolution of zygomycete secretomes and the origins of terrestrial fungal ecologies.</title>
        <authorList>
            <person name="Chang Y."/>
            <person name="Wang Y."/>
            <person name="Mondo S."/>
            <person name="Ahrendt S."/>
            <person name="Andreopoulos W."/>
            <person name="Barry K."/>
            <person name="Beard J."/>
            <person name="Benny G.L."/>
            <person name="Blankenship S."/>
            <person name="Bonito G."/>
            <person name="Cuomo C."/>
            <person name="Desiro A."/>
            <person name="Gervers K.A."/>
            <person name="Hundley H."/>
            <person name="Kuo A."/>
            <person name="LaButti K."/>
            <person name="Lang B.F."/>
            <person name="Lipzen A."/>
            <person name="O'Donnell K."/>
            <person name="Pangilinan J."/>
            <person name="Reynolds N."/>
            <person name="Sandor L."/>
            <person name="Smith M.E."/>
            <person name="Tsang A."/>
            <person name="Grigoriev I.V."/>
            <person name="Stajich J.E."/>
            <person name="Spatafora J.W."/>
        </authorList>
    </citation>
    <scope>NUCLEOTIDE SEQUENCE</scope>
    <source>
        <strain evidence="1">RSA 2281</strain>
    </source>
</reference>
<evidence type="ECO:0000313" key="1">
    <source>
        <dbReference type="EMBL" id="KAI9250589.1"/>
    </source>
</evidence>
<organism evidence="1 2">
    <name type="scientific">Phascolomyces articulosus</name>
    <dbReference type="NCBI Taxonomy" id="60185"/>
    <lineage>
        <taxon>Eukaryota</taxon>
        <taxon>Fungi</taxon>
        <taxon>Fungi incertae sedis</taxon>
        <taxon>Mucoromycota</taxon>
        <taxon>Mucoromycotina</taxon>
        <taxon>Mucoromycetes</taxon>
        <taxon>Mucorales</taxon>
        <taxon>Lichtheimiaceae</taxon>
        <taxon>Phascolomyces</taxon>
    </lineage>
</organism>
<gene>
    <name evidence="1" type="ORF">BDA99DRAFT_211340</name>
</gene>
<protein>
    <submittedName>
        <fullName evidence="1">Uncharacterized protein</fullName>
    </submittedName>
</protein>
<accession>A0AAD5JRS3</accession>
<comment type="caution">
    <text evidence="1">The sequence shown here is derived from an EMBL/GenBank/DDBJ whole genome shotgun (WGS) entry which is preliminary data.</text>
</comment>